<evidence type="ECO:0000256" key="7">
    <source>
        <dbReference type="SAM" id="Phobius"/>
    </source>
</evidence>
<organism evidence="9 10">
    <name type="scientific">Parthenolecanium corni</name>
    <dbReference type="NCBI Taxonomy" id="536013"/>
    <lineage>
        <taxon>Eukaryota</taxon>
        <taxon>Metazoa</taxon>
        <taxon>Ecdysozoa</taxon>
        <taxon>Arthropoda</taxon>
        <taxon>Hexapoda</taxon>
        <taxon>Insecta</taxon>
        <taxon>Pterygota</taxon>
        <taxon>Neoptera</taxon>
        <taxon>Paraneoptera</taxon>
        <taxon>Hemiptera</taxon>
        <taxon>Sternorrhyncha</taxon>
        <taxon>Coccoidea</taxon>
        <taxon>Coccidae</taxon>
        <taxon>Parthenolecanium</taxon>
    </lineage>
</organism>
<dbReference type="PANTHER" id="PTHR43856">
    <property type="entry name" value="CARDIOLIPIN HYDROLASE"/>
    <property type="match status" value="1"/>
</dbReference>
<dbReference type="InterPro" id="IPR025202">
    <property type="entry name" value="PLD-like_dom"/>
</dbReference>
<dbReference type="CDD" id="cd09171">
    <property type="entry name" value="PLDc_vPLD6_like"/>
    <property type="match status" value="1"/>
</dbReference>
<dbReference type="InterPro" id="IPR001736">
    <property type="entry name" value="PLipase_D/transphosphatidylase"/>
</dbReference>
<keyword evidence="3" id="KW-0443">Lipid metabolism</keyword>
<protein>
    <recommendedName>
        <fullName evidence="5">Mitochondrial cardiolipin hydrolase</fullName>
    </recommendedName>
    <alternativeName>
        <fullName evidence="6">Mitochondrial phospholipase</fullName>
    </alternativeName>
</protein>
<name>A0AAN9Y4U3_9HEMI</name>
<keyword evidence="7" id="KW-0812">Transmembrane</keyword>
<dbReference type="EMBL" id="JBBCAQ010000022">
    <property type="protein sequence ID" value="KAK7590280.1"/>
    <property type="molecule type" value="Genomic_DNA"/>
</dbReference>
<feature type="transmembrane region" description="Helical" evidence="7">
    <location>
        <begin position="18"/>
        <end position="38"/>
    </location>
</feature>
<feature type="domain" description="PLD phosphodiesterase" evidence="8">
    <location>
        <begin position="150"/>
        <end position="177"/>
    </location>
</feature>
<dbReference type="GO" id="GO:0034587">
    <property type="term" value="P:piRNA processing"/>
    <property type="evidence" value="ECO:0007669"/>
    <property type="project" value="TreeGrafter"/>
</dbReference>
<dbReference type="AlphaFoldDB" id="A0AAN9Y4U3"/>
<dbReference type="PANTHER" id="PTHR43856:SF1">
    <property type="entry name" value="MITOCHONDRIAL CARDIOLIPIN HYDROLASE"/>
    <property type="match status" value="1"/>
</dbReference>
<dbReference type="PROSITE" id="PS50035">
    <property type="entry name" value="PLD"/>
    <property type="match status" value="1"/>
</dbReference>
<keyword evidence="1" id="KW-0378">Hydrolase</keyword>
<evidence type="ECO:0000256" key="4">
    <source>
        <dbReference type="ARBA" id="ARBA00038012"/>
    </source>
</evidence>
<evidence type="ECO:0000256" key="6">
    <source>
        <dbReference type="ARBA" id="ARBA00043167"/>
    </source>
</evidence>
<keyword evidence="10" id="KW-1185">Reference proteome</keyword>
<keyword evidence="7" id="KW-0472">Membrane</keyword>
<evidence type="ECO:0000256" key="1">
    <source>
        <dbReference type="ARBA" id="ARBA00022801"/>
    </source>
</evidence>
<comment type="caution">
    <text evidence="9">The sequence shown here is derived from an EMBL/GenBank/DDBJ whole genome shotgun (WGS) entry which is preliminary data.</text>
</comment>
<dbReference type="SUPFAM" id="SSF56024">
    <property type="entry name" value="Phospholipase D/nuclease"/>
    <property type="match status" value="1"/>
</dbReference>
<dbReference type="InterPro" id="IPR051406">
    <property type="entry name" value="PLD_domain"/>
</dbReference>
<gene>
    <name evidence="9" type="ORF">V9T40_001893</name>
</gene>
<evidence type="ECO:0000259" key="8">
    <source>
        <dbReference type="PROSITE" id="PS50035"/>
    </source>
</evidence>
<dbReference type="GO" id="GO:0005739">
    <property type="term" value="C:mitochondrion"/>
    <property type="evidence" value="ECO:0007669"/>
    <property type="project" value="TreeGrafter"/>
</dbReference>
<reference evidence="9 10" key="1">
    <citation type="submission" date="2024-03" db="EMBL/GenBank/DDBJ databases">
        <title>Adaptation during the transition from Ophiocordyceps entomopathogen to insect associate is accompanied by gene loss and intensified selection.</title>
        <authorList>
            <person name="Ward C.M."/>
            <person name="Onetto C.A."/>
            <person name="Borneman A.R."/>
        </authorList>
    </citation>
    <scope>NUCLEOTIDE SEQUENCE [LARGE SCALE GENOMIC DNA]</scope>
    <source>
        <strain evidence="9">AWRI1</strain>
        <tissue evidence="9">Single Adult Female</tissue>
    </source>
</reference>
<comment type="similarity">
    <text evidence="4">Belongs to the phospholipase D family. MitoPLD/Zucchini subfamily.</text>
</comment>
<evidence type="ECO:0000256" key="3">
    <source>
        <dbReference type="ARBA" id="ARBA00023098"/>
    </source>
</evidence>
<accession>A0AAN9Y4U3</accession>
<evidence type="ECO:0000256" key="2">
    <source>
        <dbReference type="ARBA" id="ARBA00022963"/>
    </source>
</evidence>
<dbReference type="GO" id="GO:0016042">
    <property type="term" value="P:lipid catabolic process"/>
    <property type="evidence" value="ECO:0007669"/>
    <property type="project" value="UniProtKB-KW"/>
</dbReference>
<evidence type="ECO:0000313" key="10">
    <source>
        <dbReference type="Proteomes" id="UP001367676"/>
    </source>
</evidence>
<dbReference type="Pfam" id="PF13091">
    <property type="entry name" value="PLDc_2"/>
    <property type="match status" value="1"/>
</dbReference>
<dbReference type="SMART" id="SM00155">
    <property type="entry name" value="PLDc"/>
    <property type="match status" value="1"/>
</dbReference>
<dbReference type="Gene3D" id="3.30.870.10">
    <property type="entry name" value="Endonuclease Chain A"/>
    <property type="match status" value="1"/>
</dbReference>
<evidence type="ECO:0000313" key="9">
    <source>
        <dbReference type="EMBL" id="KAK7590280.1"/>
    </source>
</evidence>
<evidence type="ECO:0000256" key="5">
    <source>
        <dbReference type="ARBA" id="ARBA00040549"/>
    </source>
</evidence>
<dbReference type="Proteomes" id="UP001367676">
    <property type="component" value="Unassembled WGS sequence"/>
</dbReference>
<keyword evidence="7" id="KW-1133">Transmembrane helix</keyword>
<keyword evidence="2" id="KW-0442">Lipid degradation</keyword>
<dbReference type="GO" id="GO:0016891">
    <property type="term" value="F:RNA endonuclease activity producing 5'-phosphomonoesters, hydrolytic mechanism"/>
    <property type="evidence" value="ECO:0007669"/>
    <property type="project" value="TreeGrafter"/>
</dbReference>
<proteinExistence type="inferred from homology"/>
<sequence>MLKAVLNSVSSWLKSVSYYKQTCCLGLLTSTVFVVIYCSCTKNKKRPKPVRYVNEVIFFEDNNRYRNFDKRNHRSVENLKKLTDYLDSAKVSLNICVFTITSHKLGEVILKKFREGVNVRIITDDSMAYGDGSQIAKFRKEGIVVRARCSESLMHHKFAIVDDEILINGSFNWTEQATFGNWENVIITSVPVKMVESYVDHFNSLWIKLNTDS</sequence>